<comment type="subcellular location">
    <subcellularLocation>
        <location evidence="1">Membrane</location>
        <topology evidence="1">Multi-pass membrane protein</topology>
    </subcellularLocation>
</comment>
<keyword evidence="3 5" id="KW-1133">Transmembrane helix</keyword>
<evidence type="ECO:0000256" key="5">
    <source>
        <dbReference type="SAM" id="Phobius"/>
    </source>
</evidence>
<dbReference type="InterPro" id="IPR050368">
    <property type="entry name" value="ClC-type_chloride_channel"/>
</dbReference>
<proteinExistence type="predicted"/>
<dbReference type="PRINTS" id="PR00762">
    <property type="entry name" value="CLCHANNEL"/>
</dbReference>
<dbReference type="Proteomes" id="UP000703590">
    <property type="component" value="Unassembled WGS sequence"/>
</dbReference>
<feature type="transmembrane region" description="Helical" evidence="5">
    <location>
        <begin position="52"/>
        <end position="69"/>
    </location>
</feature>
<feature type="transmembrane region" description="Helical" evidence="5">
    <location>
        <begin position="147"/>
        <end position="172"/>
    </location>
</feature>
<comment type="caution">
    <text evidence="6">The sequence shown here is derived from an EMBL/GenBank/DDBJ whole genome shotgun (WGS) entry which is preliminary data.</text>
</comment>
<evidence type="ECO:0000256" key="3">
    <source>
        <dbReference type="ARBA" id="ARBA00022989"/>
    </source>
</evidence>
<sequence>MNQHFTEQAVVFTSVSKWIFLSALVGALCGAIIVQFLRALHWAESARTDVGFPYYFLLPFALVLTVWLVRKVAPNAEGHGTEKVIEAIHKHKGDIDSKVIPVKVLATILTIGTGGSVGKEGPGAQIGAATASLFSKLFRFSPDDRKKLVICGISAGFATVFGTPLAGAIFGVEILVVGTIMYSVLLPSIVAGLSAYTVAQFLGLEYTLIKTSHFVLPSFDITVALWVLVAGVFFGLIADIFINVVQKVHQWIKAIKWHYLLTPLVGGVVIAALAHFTSTRYLGLGMESIWLSLSNEAILHQNIQWYDAPMKLLFTALSLGSGGSGGILTPLFFVGATSGNVFGHLVDGYIPFFAALGLVSLLAGATNAPIAAIIMAGELFGMDILHYAALSCIVAFLMTGHRSVFPSQILAMTKGDHLDVELGEEIQKTRATYTGGLEPDTVRDIRLRMALRRRALREKRRLKK</sequence>
<dbReference type="PANTHER" id="PTHR43427">
    <property type="entry name" value="CHLORIDE CHANNEL PROTEIN CLC-E"/>
    <property type="match status" value="1"/>
</dbReference>
<reference evidence="6 7" key="2">
    <citation type="submission" date="2021-02" db="EMBL/GenBank/DDBJ databases">
        <title>Sulfurospirillum tamanensis sp. nov.</title>
        <authorList>
            <person name="Frolova A."/>
            <person name="Merkel A."/>
            <person name="Slobodkin A."/>
        </authorList>
    </citation>
    <scope>NUCLEOTIDE SEQUENCE [LARGE SCALE GENOMIC DNA]</scope>
    <source>
        <strain evidence="6 7">T05b</strain>
    </source>
</reference>
<keyword evidence="7" id="KW-1185">Reference proteome</keyword>
<dbReference type="Pfam" id="PF00654">
    <property type="entry name" value="Voltage_CLC"/>
    <property type="match status" value="1"/>
</dbReference>
<reference evidence="6 7" key="3">
    <citation type="submission" date="2021-02" db="EMBL/GenBank/DDBJ databases">
        <authorList>
            <person name="Merkel A.Y."/>
        </authorList>
    </citation>
    <scope>NUCLEOTIDE SEQUENCE [LARGE SCALE GENOMIC DNA]</scope>
    <source>
        <strain evidence="6 7">T05b</strain>
    </source>
</reference>
<evidence type="ECO:0000313" key="7">
    <source>
        <dbReference type="Proteomes" id="UP000703590"/>
    </source>
</evidence>
<feature type="transmembrane region" description="Helical" evidence="5">
    <location>
        <begin position="18"/>
        <end position="40"/>
    </location>
</feature>
<dbReference type="InterPro" id="IPR014743">
    <property type="entry name" value="Cl-channel_core"/>
</dbReference>
<dbReference type="SUPFAM" id="SSF81340">
    <property type="entry name" value="Clc chloride channel"/>
    <property type="match status" value="1"/>
</dbReference>
<feature type="transmembrane region" description="Helical" evidence="5">
    <location>
        <begin position="223"/>
        <end position="245"/>
    </location>
</feature>
<organism evidence="6 7">
    <name type="scientific">Sulfurospirillum tamanense</name>
    <dbReference type="NCBI Taxonomy" id="2813362"/>
    <lineage>
        <taxon>Bacteria</taxon>
        <taxon>Pseudomonadati</taxon>
        <taxon>Campylobacterota</taxon>
        <taxon>Epsilonproteobacteria</taxon>
        <taxon>Campylobacterales</taxon>
        <taxon>Sulfurospirillaceae</taxon>
        <taxon>Sulfurospirillum</taxon>
    </lineage>
</organism>
<evidence type="ECO:0000256" key="4">
    <source>
        <dbReference type="ARBA" id="ARBA00023136"/>
    </source>
</evidence>
<feature type="transmembrane region" description="Helical" evidence="5">
    <location>
        <begin position="312"/>
        <end position="336"/>
    </location>
</feature>
<feature type="transmembrane region" description="Helical" evidence="5">
    <location>
        <begin position="257"/>
        <end position="276"/>
    </location>
</feature>
<evidence type="ECO:0000256" key="2">
    <source>
        <dbReference type="ARBA" id="ARBA00022692"/>
    </source>
</evidence>
<dbReference type="InterPro" id="IPR001807">
    <property type="entry name" value="ClC"/>
</dbReference>
<accession>A0ABS2WUM6</accession>
<reference evidence="7" key="1">
    <citation type="submission" date="2021-02" db="EMBL/GenBank/DDBJ databases">
        <title>Sulfurospirillum tamanensis sp. nov.</title>
        <authorList>
            <person name="Merkel A.Y."/>
        </authorList>
    </citation>
    <scope>NUCLEOTIDE SEQUENCE [LARGE SCALE GENOMIC DNA]</scope>
    <source>
        <strain evidence="7">T05b</strain>
    </source>
</reference>
<dbReference type="Gene3D" id="1.10.3080.10">
    <property type="entry name" value="Clc chloride channel"/>
    <property type="match status" value="1"/>
</dbReference>
<feature type="transmembrane region" description="Helical" evidence="5">
    <location>
        <begin position="384"/>
        <end position="405"/>
    </location>
</feature>
<evidence type="ECO:0000256" key="1">
    <source>
        <dbReference type="ARBA" id="ARBA00004141"/>
    </source>
</evidence>
<evidence type="ECO:0000313" key="6">
    <source>
        <dbReference type="EMBL" id="MBN2965078.1"/>
    </source>
</evidence>
<protein>
    <submittedName>
        <fullName evidence="6">Chloride channel protein</fullName>
    </submittedName>
</protein>
<keyword evidence="4 5" id="KW-0472">Membrane</keyword>
<feature type="transmembrane region" description="Helical" evidence="5">
    <location>
        <begin position="184"/>
        <end position="203"/>
    </location>
</feature>
<name>A0ABS2WUM6_9BACT</name>
<feature type="transmembrane region" description="Helical" evidence="5">
    <location>
        <begin position="348"/>
        <end position="372"/>
    </location>
</feature>
<keyword evidence="2 5" id="KW-0812">Transmembrane</keyword>
<dbReference type="RefSeq" id="WP_205459623.1">
    <property type="nucleotide sequence ID" value="NZ_JAFHKK010000023.1"/>
</dbReference>
<gene>
    <name evidence="6" type="ORF">JWV37_09820</name>
</gene>
<dbReference type="EMBL" id="JAFHKK010000023">
    <property type="protein sequence ID" value="MBN2965078.1"/>
    <property type="molecule type" value="Genomic_DNA"/>
</dbReference>
<dbReference type="PANTHER" id="PTHR43427:SF12">
    <property type="entry name" value="CHLORIDE TRANSPORTER"/>
    <property type="match status" value="1"/>
</dbReference>